<dbReference type="Pfam" id="PF13783">
    <property type="entry name" value="DUF4177"/>
    <property type="match status" value="1"/>
</dbReference>
<accession>A0ABT4CWR6</accession>
<dbReference type="EMBL" id="JAPQER010000001">
    <property type="protein sequence ID" value="MCY6483414.1"/>
    <property type="molecule type" value="Genomic_DNA"/>
</dbReference>
<sequence>MYKYKYVPVNLEGGFSEADHKEIIDKHVKEGWKVIQALPMHYDSYGQPTEYEIIFQKKIEE</sequence>
<organism evidence="1 2">
    <name type="scientific">Clostridium aestuarii</name>
    <dbReference type="NCBI Taxonomy" id="338193"/>
    <lineage>
        <taxon>Bacteria</taxon>
        <taxon>Bacillati</taxon>
        <taxon>Bacillota</taxon>
        <taxon>Clostridia</taxon>
        <taxon>Eubacteriales</taxon>
        <taxon>Clostridiaceae</taxon>
        <taxon>Clostridium</taxon>
    </lineage>
</organism>
<keyword evidence="2" id="KW-1185">Reference proteome</keyword>
<proteinExistence type="predicted"/>
<name>A0ABT4CWR6_9CLOT</name>
<dbReference type="InterPro" id="IPR025234">
    <property type="entry name" value="YjzH-like"/>
</dbReference>
<evidence type="ECO:0000313" key="2">
    <source>
        <dbReference type="Proteomes" id="UP001078443"/>
    </source>
</evidence>
<protein>
    <submittedName>
        <fullName evidence="1">DUF4177 domain-containing protein</fullName>
    </submittedName>
</protein>
<gene>
    <name evidence="1" type="ORF">OW763_03460</name>
</gene>
<evidence type="ECO:0000313" key="1">
    <source>
        <dbReference type="EMBL" id="MCY6483414.1"/>
    </source>
</evidence>
<dbReference type="Proteomes" id="UP001078443">
    <property type="component" value="Unassembled WGS sequence"/>
</dbReference>
<comment type="caution">
    <text evidence="1">The sequence shown here is derived from an EMBL/GenBank/DDBJ whole genome shotgun (WGS) entry which is preliminary data.</text>
</comment>
<reference evidence="1" key="1">
    <citation type="submission" date="2022-12" db="EMBL/GenBank/DDBJ databases">
        <authorList>
            <person name="Wang J."/>
        </authorList>
    </citation>
    <scope>NUCLEOTIDE SEQUENCE</scope>
    <source>
        <strain evidence="1">HY-45-18</strain>
    </source>
</reference>
<dbReference type="RefSeq" id="WP_268039662.1">
    <property type="nucleotide sequence ID" value="NZ_JAPQER010000001.1"/>
</dbReference>